<dbReference type="Proteomes" id="UP000034883">
    <property type="component" value="Chromosome"/>
</dbReference>
<reference evidence="1 2" key="1">
    <citation type="submission" date="2015-03" db="EMBL/GenBank/DDBJ databases">
        <title>Genome assembly of Sandaracinus amylolyticus DSM 53668.</title>
        <authorList>
            <person name="Sharma G."/>
            <person name="Subramanian S."/>
        </authorList>
    </citation>
    <scope>NUCLEOTIDE SEQUENCE [LARGE SCALE GENOMIC DNA]</scope>
    <source>
        <strain evidence="1 2">DSM 53668</strain>
    </source>
</reference>
<evidence type="ECO:0000313" key="2">
    <source>
        <dbReference type="Proteomes" id="UP000034883"/>
    </source>
</evidence>
<dbReference type="EMBL" id="CP011125">
    <property type="protein sequence ID" value="AKF04650.1"/>
    <property type="molecule type" value="Genomic_DNA"/>
</dbReference>
<dbReference type="AlphaFoldDB" id="A0A0F6W0V9"/>
<sequence length="347" mass="36549">MIPALVGAAVVTTIALAALHARRRRARAWLEVGRRLGLTQRDAPNHDELEGSLEGVPVTLRRLGDHGCVLTVPITPPLGPGLTFSTCAAPSAIASSSLPLELAALHCAARAIDPDAARALLAHASAAIAQHAREDVHVTDDAVRIVVRGEPSDVRFVHAARIAKHLADVLVVAARAVRARSWRETMLERWLAQGVAIESADGLLLTGRHGARAFVIELPAAAVPSDLVVRVELALPVPLTATLLRAGDVEVTLRAAAGDRVAELGVPRDDPFVAVDSAPPAPLPRAVLDLLATTPDGLWRVAVEGALVLSIAIEAARDIAPWLDHAIELARALETSTREGGPYRSRG</sequence>
<protein>
    <submittedName>
        <fullName evidence="1">Uncharacterized protein</fullName>
    </submittedName>
</protein>
<dbReference type="RefSeq" id="WP_157068868.1">
    <property type="nucleotide sequence ID" value="NZ_CP011125.1"/>
</dbReference>
<organism evidence="1 2">
    <name type="scientific">Sandaracinus amylolyticus</name>
    <dbReference type="NCBI Taxonomy" id="927083"/>
    <lineage>
        <taxon>Bacteria</taxon>
        <taxon>Pseudomonadati</taxon>
        <taxon>Myxococcota</taxon>
        <taxon>Polyangia</taxon>
        <taxon>Polyangiales</taxon>
        <taxon>Sandaracinaceae</taxon>
        <taxon>Sandaracinus</taxon>
    </lineage>
</organism>
<proteinExistence type="predicted"/>
<dbReference type="KEGG" id="samy:DB32_001799"/>
<dbReference type="STRING" id="927083.DB32_001799"/>
<evidence type="ECO:0000313" key="1">
    <source>
        <dbReference type="EMBL" id="AKF04650.1"/>
    </source>
</evidence>
<accession>A0A0F6W0V9</accession>
<keyword evidence="2" id="KW-1185">Reference proteome</keyword>
<name>A0A0F6W0V9_9BACT</name>
<gene>
    <name evidence="1" type="ORF">DB32_001799</name>
</gene>